<dbReference type="EMBL" id="JAGRRH010000022">
    <property type="protein sequence ID" value="KAG7344955.1"/>
    <property type="molecule type" value="Genomic_DNA"/>
</dbReference>
<sequence>MHNLLTISNQPDLQFGSASASAHHTANPSKHSPKAIVHEDYDIDIHASNDDSDSTVDDMPDLLSRADVDESDSDDDEEEKEEDNNNLPYRFKQLPTILLPGINKSRK</sequence>
<proteinExistence type="predicted"/>
<reference evidence="2" key="2">
    <citation type="submission" date="2021-04" db="EMBL/GenBank/DDBJ databases">
        <authorList>
            <person name="Podell S."/>
        </authorList>
    </citation>
    <scope>NUCLEOTIDE SEQUENCE</scope>
    <source>
        <strain evidence="2">Hildebrandi</strain>
    </source>
</reference>
<organism evidence="2 3">
    <name type="scientific">Nitzschia inconspicua</name>
    <dbReference type="NCBI Taxonomy" id="303405"/>
    <lineage>
        <taxon>Eukaryota</taxon>
        <taxon>Sar</taxon>
        <taxon>Stramenopiles</taxon>
        <taxon>Ochrophyta</taxon>
        <taxon>Bacillariophyta</taxon>
        <taxon>Bacillariophyceae</taxon>
        <taxon>Bacillariophycidae</taxon>
        <taxon>Bacillariales</taxon>
        <taxon>Bacillariaceae</taxon>
        <taxon>Nitzschia</taxon>
    </lineage>
</organism>
<evidence type="ECO:0000313" key="3">
    <source>
        <dbReference type="Proteomes" id="UP000693970"/>
    </source>
</evidence>
<accession>A0A9K3KKV2</accession>
<evidence type="ECO:0000313" key="2">
    <source>
        <dbReference type="EMBL" id="KAG7344955.1"/>
    </source>
</evidence>
<name>A0A9K3KKV2_9STRA</name>
<feature type="compositionally biased region" description="Acidic residues" evidence="1">
    <location>
        <begin position="69"/>
        <end position="84"/>
    </location>
</feature>
<keyword evidence="3" id="KW-1185">Reference proteome</keyword>
<dbReference type="Proteomes" id="UP000693970">
    <property type="component" value="Unassembled WGS sequence"/>
</dbReference>
<reference evidence="2" key="1">
    <citation type="journal article" date="2021" name="Sci. Rep.">
        <title>Diploid genomic architecture of Nitzschia inconspicua, an elite biomass production diatom.</title>
        <authorList>
            <person name="Oliver A."/>
            <person name="Podell S."/>
            <person name="Pinowska A."/>
            <person name="Traller J.C."/>
            <person name="Smith S.R."/>
            <person name="McClure R."/>
            <person name="Beliaev A."/>
            <person name="Bohutskyi P."/>
            <person name="Hill E.A."/>
            <person name="Rabines A."/>
            <person name="Zheng H."/>
            <person name="Allen L.Z."/>
            <person name="Kuo A."/>
            <person name="Grigoriev I.V."/>
            <person name="Allen A.E."/>
            <person name="Hazlebeck D."/>
            <person name="Allen E.E."/>
        </authorList>
    </citation>
    <scope>NUCLEOTIDE SEQUENCE</scope>
    <source>
        <strain evidence="2">Hildebrandi</strain>
    </source>
</reference>
<protein>
    <submittedName>
        <fullName evidence="2">Uncharacterized protein</fullName>
    </submittedName>
</protein>
<feature type="compositionally biased region" description="Polar residues" evidence="1">
    <location>
        <begin position="1"/>
        <end position="30"/>
    </location>
</feature>
<gene>
    <name evidence="2" type="ORF">IV203_032486</name>
</gene>
<feature type="region of interest" description="Disordered" evidence="1">
    <location>
        <begin position="1"/>
        <end position="94"/>
    </location>
</feature>
<dbReference type="AlphaFoldDB" id="A0A9K3KKV2"/>
<feature type="compositionally biased region" description="Acidic residues" evidence="1">
    <location>
        <begin position="50"/>
        <end position="60"/>
    </location>
</feature>
<feature type="compositionally biased region" description="Basic and acidic residues" evidence="1">
    <location>
        <begin position="36"/>
        <end position="49"/>
    </location>
</feature>
<comment type="caution">
    <text evidence="2">The sequence shown here is derived from an EMBL/GenBank/DDBJ whole genome shotgun (WGS) entry which is preliminary data.</text>
</comment>
<evidence type="ECO:0000256" key="1">
    <source>
        <dbReference type="SAM" id="MobiDB-lite"/>
    </source>
</evidence>